<comment type="caution">
    <text evidence="2">The sequence shown here is derived from an EMBL/GenBank/DDBJ whole genome shotgun (WGS) entry which is preliminary data.</text>
</comment>
<dbReference type="Proteomes" id="UP000028821">
    <property type="component" value="Unassembled WGS sequence"/>
</dbReference>
<accession>A0A086QZK3</accession>
<protein>
    <submittedName>
        <fullName evidence="2">Uncharacterized protein</fullName>
    </submittedName>
</protein>
<feature type="compositionally biased region" description="Polar residues" evidence="1">
    <location>
        <begin position="38"/>
        <end position="49"/>
    </location>
</feature>
<dbReference type="EMBL" id="AEXC02000098">
    <property type="protein sequence ID" value="KFH18035.1"/>
    <property type="molecule type" value="Genomic_DNA"/>
</dbReference>
<organism evidence="2 3">
    <name type="scientific">Toxoplasma gondii MAS</name>
    <dbReference type="NCBI Taxonomy" id="943118"/>
    <lineage>
        <taxon>Eukaryota</taxon>
        <taxon>Sar</taxon>
        <taxon>Alveolata</taxon>
        <taxon>Apicomplexa</taxon>
        <taxon>Conoidasida</taxon>
        <taxon>Coccidia</taxon>
        <taxon>Eucoccidiorida</taxon>
        <taxon>Eimeriorina</taxon>
        <taxon>Sarcocystidae</taxon>
        <taxon>Toxoplasma</taxon>
    </lineage>
</organism>
<proteinExistence type="predicted"/>
<feature type="compositionally biased region" description="Basic and acidic residues" evidence="1">
    <location>
        <begin position="16"/>
        <end position="36"/>
    </location>
</feature>
<evidence type="ECO:0000313" key="3">
    <source>
        <dbReference type="Proteomes" id="UP000028821"/>
    </source>
</evidence>
<dbReference type="AlphaFoldDB" id="A0A086QZK3"/>
<sequence>QCWSAVDEEGEAGESGCREEERKVKGERDPSAEDVSRIGSSRTSETNWFSEAAGDSKKRAVRGTDQQRERDIVEPGVARTTADDSGDAWVTAKSASVEYE</sequence>
<feature type="compositionally biased region" description="Acidic residues" evidence="1">
    <location>
        <begin position="1"/>
        <end position="12"/>
    </location>
</feature>
<evidence type="ECO:0000313" key="2">
    <source>
        <dbReference type="EMBL" id="KFH18035.1"/>
    </source>
</evidence>
<evidence type="ECO:0000256" key="1">
    <source>
        <dbReference type="SAM" id="MobiDB-lite"/>
    </source>
</evidence>
<reference evidence="2 3" key="1">
    <citation type="submission" date="2014-04" db="EMBL/GenBank/DDBJ databases">
        <authorList>
            <person name="Sibley D."/>
            <person name="Venepally P."/>
            <person name="Karamycheva S."/>
            <person name="Hadjithomas M."/>
            <person name="Khan A."/>
            <person name="Brunk B."/>
            <person name="Roos D."/>
            <person name="Caler E."/>
            <person name="Lorenzi H."/>
        </authorList>
    </citation>
    <scope>NUCLEOTIDE SEQUENCE [LARGE SCALE GENOMIC DNA]</scope>
    <source>
        <strain evidence="2 3">MAS</strain>
    </source>
</reference>
<gene>
    <name evidence="2" type="ORF">TGMAS_310920</name>
</gene>
<dbReference type="VEuPathDB" id="ToxoDB:TGMAS_310920"/>
<name>A0A086QZK3_TOXGO</name>
<feature type="non-terminal residue" evidence="2">
    <location>
        <position position="1"/>
    </location>
</feature>
<feature type="region of interest" description="Disordered" evidence="1">
    <location>
        <begin position="1"/>
        <end position="100"/>
    </location>
</feature>